<feature type="region of interest" description="Disordered" evidence="1">
    <location>
        <begin position="72"/>
        <end position="256"/>
    </location>
</feature>
<comment type="caution">
    <text evidence="2">The sequence shown here is derived from an EMBL/GenBank/DDBJ whole genome shotgun (WGS) entry which is preliminary data.</text>
</comment>
<evidence type="ECO:0000313" key="2">
    <source>
        <dbReference type="EMBL" id="KAI5072922.1"/>
    </source>
</evidence>
<feature type="compositionally biased region" description="Basic and acidic residues" evidence="1">
    <location>
        <begin position="129"/>
        <end position="142"/>
    </location>
</feature>
<gene>
    <name evidence="2" type="ORF">GOP47_0013028</name>
</gene>
<dbReference type="AlphaFoldDB" id="A0A9D4ZG92"/>
<evidence type="ECO:0000313" key="3">
    <source>
        <dbReference type="Proteomes" id="UP000886520"/>
    </source>
</evidence>
<dbReference type="Proteomes" id="UP000886520">
    <property type="component" value="Chromosome 12"/>
</dbReference>
<reference evidence="2" key="1">
    <citation type="submission" date="2021-01" db="EMBL/GenBank/DDBJ databases">
        <title>Adiantum capillus-veneris genome.</title>
        <authorList>
            <person name="Fang Y."/>
            <person name="Liao Q."/>
        </authorList>
    </citation>
    <scope>NUCLEOTIDE SEQUENCE</scope>
    <source>
        <strain evidence="2">H3</strain>
        <tissue evidence="2">Leaf</tissue>
    </source>
</reference>
<name>A0A9D4ZG92_ADICA</name>
<feature type="compositionally biased region" description="Basic and acidic residues" evidence="1">
    <location>
        <begin position="102"/>
        <end position="113"/>
    </location>
</feature>
<feature type="compositionally biased region" description="Low complexity" evidence="1">
    <location>
        <begin position="306"/>
        <end position="317"/>
    </location>
</feature>
<dbReference type="EMBL" id="JABFUD020000012">
    <property type="protein sequence ID" value="KAI5072922.1"/>
    <property type="molecule type" value="Genomic_DNA"/>
</dbReference>
<proteinExistence type="predicted"/>
<feature type="region of interest" description="Disordered" evidence="1">
    <location>
        <begin position="305"/>
        <end position="349"/>
    </location>
</feature>
<dbReference type="OrthoDB" id="1924854at2759"/>
<feature type="region of interest" description="Disordered" evidence="1">
    <location>
        <begin position="488"/>
        <end position="545"/>
    </location>
</feature>
<organism evidence="2 3">
    <name type="scientific">Adiantum capillus-veneris</name>
    <name type="common">Maidenhair fern</name>
    <dbReference type="NCBI Taxonomy" id="13818"/>
    <lineage>
        <taxon>Eukaryota</taxon>
        <taxon>Viridiplantae</taxon>
        <taxon>Streptophyta</taxon>
        <taxon>Embryophyta</taxon>
        <taxon>Tracheophyta</taxon>
        <taxon>Polypodiopsida</taxon>
        <taxon>Polypodiidae</taxon>
        <taxon>Polypodiales</taxon>
        <taxon>Pteridineae</taxon>
        <taxon>Pteridaceae</taxon>
        <taxon>Vittarioideae</taxon>
        <taxon>Adiantum</taxon>
    </lineage>
</organism>
<sequence length="545" mass="60188">MNTLYDQFQRCMRHPHQRIVGVCSSCLQERLTSLIHPPSSPIEVRQSYNAQERAHAPTSNNHISVAHEQERHVHANSHVTRPNLPSKAIIDGTTDSLPRTSNVRDTRTQDKASLRRHSGSASTSTAPQAHDDARNSHVEGAKLGHGHHPSSSDFASEARPKNHQNGHIDKQGRNPGPASSSTSPSIEKKNRAAPAQKRQTHEVSFSEGDKKKGSSWFSLPKSKSSTQALDNPGLSKHVSKSPRHNAAPTGTNFDACRHRQTPDLEAIAEMSTSDVSSNIQRHINREAGTPASWLSVLFHRRKWSRSRSNLSNSSGGSVQNAISDTNGNGGISSSESNHRQSSVEAGRLSWDGARPNFKQLLKRIETRSKLPQVPASDFSPSSQSYVDYTMKEYNGNGREVTNQAAYLQKSKSVASARSSISVEMPKDLMQSSFSPRLHQGQSNVMVGLDYDTYIDDDRNLRRSRSWGRTWNRALSPLWGSRSHRHKVTQLDASASAHQRDYSRHARTPVTPSHVNRKSAAPPASSTHLSPLRRSSKLAPTLKNLL</sequence>
<protein>
    <submittedName>
        <fullName evidence="2">Uncharacterized protein</fullName>
    </submittedName>
</protein>
<accession>A0A9D4ZG92</accession>
<evidence type="ECO:0000256" key="1">
    <source>
        <dbReference type="SAM" id="MobiDB-lite"/>
    </source>
</evidence>
<feature type="compositionally biased region" description="Basic and acidic residues" evidence="1">
    <location>
        <begin position="156"/>
        <end position="172"/>
    </location>
</feature>
<feature type="compositionally biased region" description="Low complexity" evidence="1">
    <location>
        <begin position="214"/>
        <end position="225"/>
    </location>
</feature>
<keyword evidence="3" id="KW-1185">Reference proteome</keyword>